<keyword evidence="3" id="KW-1185">Reference proteome</keyword>
<keyword evidence="1" id="KW-1133">Transmembrane helix</keyword>
<reference evidence="2" key="1">
    <citation type="journal article" date="2020" name="New Phytol.">
        <title>Comparative genomics reveals dynamic genome evolution in host specialist ectomycorrhizal fungi.</title>
        <authorList>
            <person name="Lofgren L.A."/>
            <person name="Nguyen N.H."/>
            <person name="Vilgalys R."/>
            <person name="Ruytinx J."/>
            <person name="Liao H.L."/>
            <person name="Branco S."/>
            <person name="Kuo A."/>
            <person name="LaButti K."/>
            <person name="Lipzen A."/>
            <person name="Andreopoulos W."/>
            <person name="Pangilinan J."/>
            <person name="Riley R."/>
            <person name="Hundley H."/>
            <person name="Na H."/>
            <person name="Barry K."/>
            <person name="Grigoriev I.V."/>
            <person name="Stajich J.E."/>
            <person name="Kennedy P.G."/>
        </authorList>
    </citation>
    <scope>NUCLEOTIDE SEQUENCE</scope>
    <source>
        <strain evidence="2">S12</strain>
    </source>
</reference>
<evidence type="ECO:0000256" key="1">
    <source>
        <dbReference type="SAM" id="Phobius"/>
    </source>
</evidence>
<gene>
    <name evidence="2" type="ORF">HD556DRAFT_1333074</name>
</gene>
<sequence>MSLFFVVSSSPSLSSSSSSSRCRRLVVVVVIVVSLSHYHLIVAHLSVVTMSFVAVCLFTSLCFFFHCMHMFLVL</sequence>
<keyword evidence="1" id="KW-0472">Membrane</keyword>
<dbReference type="RefSeq" id="XP_041165817.1">
    <property type="nucleotide sequence ID" value="XM_041301833.1"/>
</dbReference>
<evidence type="ECO:0000313" key="2">
    <source>
        <dbReference type="EMBL" id="KAG1802920.1"/>
    </source>
</evidence>
<feature type="transmembrane region" description="Helical" evidence="1">
    <location>
        <begin position="25"/>
        <end position="46"/>
    </location>
</feature>
<dbReference type="GeneID" id="64595597"/>
<comment type="caution">
    <text evidence="2">The sequence shown here is derived from an EMBL/GenBank/DDBJ whole genome shotgun (WGS) entry which is preliminary data.</text>
</comment>
<accession>A0A9P7DTP6</accession>
<feature type="transmembrane region" description="Helical" evidence="1">
    <location>
        <begin position="52"/>
        <end position="73"/>
    </location>
</feature>
<dbReference type="Proteomes" id="UP000719766">
    <property type="component" value="Unassembled WGS sequence"/>
</dbReference>
<dbReference type="AlphaFoldDB" id="A0A9P7DTP6"/>
<protein>
    <submittedName>
        <fullName evidence="2">Uncharacterized protein</fullName>
    </submittedName>
</protein>
<dbReference type="EMBL" id="JABBWE010000005">
    <property type="protein sequence ID" value="KAG1802920.1"/>
    <property type="molecule type" value="Genomic_DNA"/>
</dbReference>
<keyword evidence="1" id="KW-0812">Transmembrane</keyword>
<organism evidence="2 3">
    <name type="scientific">Suillus plorans</name>
    <dbReference type="NCBI Taxonomy" id="116603"/>
    <lineage>
        <taxon>Eukaryota</taxon>
        <taxon>Fungi</taxon>
        <taxon>Dikarya</taxon>
        <taxon>Basidiomycota</taxon>
        <taxon>Agaricomycotina</taxon>
        <taxon>Agaricomycetes</taxon>
        <taxon>Agaricomycetidae</taxon>
        <taxon>Boletales</taxon>
        <taxon>Suillineae</taxon>
        <taxon>Suillaceae</taxon>
        <taxon>Suillus</taxon>
    </lineage>
</organism>
<proteinExistence type="predicted"/>
<name>A0A9P7DTP6_9AGAM</name>
<evidence type="ECO:0000313" key="3">
    <source>
        <dbReference type="Proteomes" id="UP000719766"/>
    </source>
</evidence>